<sequence>MEGVVLRRGVEQVLIPDTNALLVIRVLQKAMCSVPRTPEEITDLFAAPVRPFVISLLDLLRAKRFVVAVNAQDRVKPEREAECPTDVFYWHFNLSQARVAKALNETCWAFVGINQLNQHLLQAMLDEGLENYVIVDDPMLRNVTFYDDDFQLTSEFWRNQHRHIVEEDRLIDGAGDSCGFVVAASEFGGAFLLERWNEYAVTHGVAFYPVLLENLVGYCGPLVIPTETACFACLQTRQNSNTSGFQEKRLMERHAFDAQHVAAYHRSMLQVLASVAQFDLVKFKSDIQWETGSLCEIDLLSGTMSRRKLLKAPRCPVCSALRNHPQTNIHKQLTSTEAWNEIRQLESYHEN</sequence>
<dbReference type="Gene3D" id="3.40.50.720">
    <property type="entry name" value="NAD(P)-binding Rossmann-like Domain"/>
    <property type="match status" value="1"/>
</dbReference>
<accession>A0A5E4S1X9</accession>
<protein>
    <submittedName>
        <fullName evidence="1">Uncharacterized protein</fullName>
    </submittedName>
</protein>
<dbReference type="EMBL" id="CABPSE010000001">
    <property type="protein sequence ID" value="VVD68692.1"/>
    <property type="molecule type" value="Genomic_DNA"/>
</dbReference>
<dbReference type="NCBIfam" id="TIGR03882">
    <property type="entry name" value="cyclo_dehyd_2"/>
    <property type="match status" value="1"/>
</dbReference>
<dbReference type="GO" id="GO:0008641">
    <property type="term" value="F:ubiquitin-like modifier activating enzyme activity"/>
    <property type="evidence" value="ECO:0007669"/>
    <property type="project" value="InterPro"/>
</dbReference>
<organism evidence="1 2">
    <name type="scientific">Pandoraea communis</name>
    <dbReference type="NCBI Taxonomy" id="2508297"/>
    <lineage>
        <taxon>Bacteria</taxon>
        <taxon>Pseudomonadati</taxon>
        <taxon>Pseudomonadota</taxon>
        <taxon>Betaproteobacteria</taxon>
        <taxon>Burkholderiales</taxon>
        <taxon>Burkholderiaceae</taxon>
        <taxon>Pandoraea</taxon>
    </lineage>
</organism>
<dbReference type="InterPro" id="IPR022291">
    <property type="entry name" value="Bacteriocin_synth_cyclodeHase"/>
</dbReference>
<dbReference type="Proteomes" id="UP000383971">
    <property type="component" value="Unassembled WGS sequence"/>
</dbReference>
<dbReference type="InterPro" id="IPR035985">
    <property type="entry name" value="Ubiquitin-activating_enz"/>
</dbReference>
<evidence type="ECO:0000313" key="1">
    <source>
        <dbReference type="EMBL" id="VVD68692.1"/>
    </source>
</evidence>
<proteinExistence type="predicted"/>
<keyword evidence="2" id="KW-1185">Reference proteome</keyword>
<name>A0A5E4S1X9_9BURK</name>
<dbReference type="AlphaFoldDB" id="A0A5E4S1X9"/>
<gene>
    <name evidence="1" type="ORF">PCO31111_00501</name>
</gene>
<dbReference type="SUPFAM" id="SSF69572">
    <property type="entry name" value="Activating enzymes of the ubiquitin-like proteins"/>
    <property type="match status" value="1"/>
</dbReference>
<evidence type="ECO:0000313" key="2">
    <source>
        <dbReference type="Proteomes" id="UP000383971"/>
    </source>
</evidence>
<reference evidence="1 2" key="1">
    <citation type="submission" date="2019-08" db="EMBL/GenBank/DDBJ databases">
        <authorList>
            <person name="Peeters C."/>
        </authorList>
    </citation>
    <scope>NUCLEOTIDE SEQUENCE [LARGE SCALE GENOMIC DNA]</scope>
    <source>
        <strain evidence="1 2">LMG 31111</strain>
    </source>
</reference>